<dbReference type="GO" id="GO:0000976">
    <property type="term" value="F:transcription cis-regulatory region binding"/>
    <property type="evidence" value="ECO:0007669"/>
    <property type="project" value="TreeGrafter"/>
</dbReference>
<dbReference type="InterPro" id="IPR036388">
    <property type="entry name" value="WH-like_DNA-bd_sf"/>
</dbReference>
<dbReference type="InterPro" id="IPR001766">
    <property type="entry name" value="Fork_head_dom"/>
</dbReference>
<feature type="region of interest" description="Disordered" evidence="3">
    <location>
        <begin position="173"/>
        <end position="194"/>
    </location>
</feature>
<feature type="domain" description="Fork-head" evidence="4">
    <location>
        <begin position="97"/>
        <end position="138"/>
    </location>
</feature>
<feature type="DNA-binding region" description="Fork-head" evidence="2">
    <location>
        <begin position="97"/>
        <end position="138"/>
    </location>
</feature>
<dbReference type="GO" id="GO:0032444">
    <property type="term" value="C:activin responsive factor complex"/>
    <property type="evidence" value="ECO:0007669"/>
    <property type="project" value="TreeGrafter"/>
</dbReference>
<reference evidence="5" key="1">
    <citation type="journal article" date="2023" name="DNA Res.">
        <title>Chromosome-level genome assembly of Phrynocephalus forsythii using third-generation DNA sequencing and Hi-C analysis.</title>
        <authorList>
            <person name="Qi Y."/>
            <person name="Zhao W."/>
            <person name="Zhao Y."/>
            <person name="Niu C."/>
            <person name="Cao S."/>
            <person name="Zhang Y."/>
        </authorList>
    </citation>
    <scope>NUCLEOTIDE SEQUENCE</scope>
    <source>
        <tissue evidence="5">Muscle</tissue>
    </source>
</reference>
<dbReference type="PANTHER" id="PTHR47316">
    <property type="entry name" value="FORKHEAD BOX PROTEIN H1"/>
    <property type="match status" value="1"/>
</dbReference>
<evidence type="ECO:0000313" key="5">
    <source>
        <dbReference type="EMBL" id="KAJ7338242.1"/>
    </source>
</evidence>
<dbReference type="SMART" id="SM00339">
    <property type="entry name" value="FH"/>
    <property type="match status" value="1"/>
</dbReference>
<evidence type="ECO:0000313" key="6">
    <source>
        <dbReference type="Proteomes" id="UP001142489"/>
    </source>
</evidence>
<dbReference type="GO" id="GO:0007179">
    <property type="term" value="P:transforming growth factor beta receptor signaling pathway"/>
    <property type="evidence" value="ECO:0007669"/>
    <property type="project" value="TreeGrafter"/>
</dbReference>
<dbReference type="InterPro" id="IPR036390">
    <property type="entry name" value="WH_DNA-bd_sf"/>
</dbReference>
<dbReference type="Pfam" id="PF00250">
    <property type="entry name" value="Forkhead"/>
    <property type="match status" value="1"/>
</dbReference>
<feature type="region of interest" description="Disordered" evidence="3">
    <location>
        <begin position="23"/>
        <end position="76"/>
    </location>
</feature>
<dbReference type="OrthoDB" id="5954824at2759"/>
<dbReference type="Gene3D" id="1.10.10.10">
    <property type="entry name" value="Winged helix-like DNA-binding domain superfamily/Winged helix DNA-binding domain"/>
    <property type="match status" value="1"/>
</dbReference>
<keyword evidence="1 2" id="KW-0238">DNA-binding</keyword>
<protein>
    <recommendedName>
        <fullName evidence="4">Fork-head domain-containing protein</fullName>
    </recommendedName>
</protein>
<comment type="caution">
    <text evidence="5">The sequence shown here is derived from an EMBL/GenBank/DDBJ whole genome shotgun (WGS) entry which is preliminary data.</text>
</comment>
<name>A0A9Q1B5G6_9SAUR</name>
<dbReference type="EMBL" id="JAPFRF010000003">
    <property type="protein sequence ID" value="KAJ7338242.1"/>
    <property type="molecule type" value="Genomic_DNA"/>
</dbReference>
<dbReference type="PANTHER" id="PTHR47316:SF1">
    <property type="entry name" value="FORKHEAD BOX PROTEIN H1"/>
    <property type="match status" value="1"/>
</dbReference>
<feature type="compositionally biased region" description="Low complexity" evidence="3">
    <location>
        <begin position="27"/>
        <end position="41"/>
    </location>
</feature>
<feature type="compositionally biased region" description="Basic and acidic residues" evidence="3">
    <location>
        <begin position="56"/>
        <end position="67"/>
    </location>
</feature>
<evidence type="ECO:0000259" key="4">
    <source>
        <dbReference type="PROSITE" id="PS50039"/>
    </source>
</evidence>
<gene>
    <name evidence="5" type="ORF">JRQ81_010964</name>
</gene>
<dbReference type="GO" id="GO:0001228">
    <property type="term" value="F:DNA-binding transcription activator activity, RNA polymerase II-specific"/>
    <property type="evidence" value="ECO:0007669"/>
    <property type="project" value="TreeGrafter"/>
</dbReference>
<evidence type="ECO:0000256" key="2">
    <source>
        <dbReference type="PROSITE-ProRule" id="PRU00089"/>
    </source>
</evidence>
<organism evidence="5 6">
    <name type="scientific">Phrynocephalus forsythii</name>
    <dbReference type="NCBI Taxonomy" id="171643"/>
    <lineage>
        <taxon>Eukaryota</taxon>
        <taxon>Metazoa</taxon>
        <taxon>Chordata</taxon>
        <taxon>Craniata</taxon>
        <taxon>Vertebrata</taxon>
        <taxon>Euteleostomi</taxon>
        <taxon>Lepidosauria</taxon>
        <taxon>Squamata</taxon>
        <taxon>Bifurcata</taxon>
        <taxon>Unidentata</taxon>
        <taxon>Episquamata</taxon>
        <taxon>Toxicofera</taxon>
        <taxon>Iguania</taxon>
        <taxon>Acrodonta</taxon>
        <taxon>Agamidae</taxon>
        <taxon>Agaminae</taxon>
        <taxon>Phrynocephalus</taxon>
    </lineage>
</organism>
<keyword evidence="6" id="KW-1185">Reference proteome</keyword>
<proteinExistence type="predicted"/>
<evidence type="ECO:0000256" key="1">
    <source>
        <dbReference type="ARBA" id="ARBA00023125"/>
    </source>
</evidence>
<keyword evidence="2" id="KW-0539">Nucleus</keyword>
<dbReference type="AlphaFoldDB" id="A0A9Q1B5G6"/>
<dbReference type="PROSITE" id="PS50039">
    <property type="entry name" value="FORK_HEAD_3"/>
    <property type="match status" value="1"/>
</dbReference>
<dbReference type="Proteomes" id="UP001142489">
    <property type="component" value="Unassembled WGS sequence"/>
</dbReference>
<dbReference type="SUPFAM" id="SSF46785">
    <property type="entry name" value="Winged helix' DNA-binding domain"/>
    <property type="match status" value="1"/>
</dbReference>
<comment type="subcellular location">
    <subcellularLocation>
        <location evidence="2">Nucleus</location>
    </subcellularLocation>
</comment>
<sequence length="227" mass="24122">MGSPGPPPILLVDSVGDGGCPLGGFRGASAGEAPAPACPEAGLREVPFIQGGNPSKSDDPRSLSRREEEEDGVEGTGLFAFPPCPGIIEEIGRLFAFEENYVGWKESIRHNLSSNACFFQEPKDPTNPKSKGNFWRVSVAQIPPGALKLQNTPLSRQPGGALAPDLAPFVLGGHPYTPQPSLPSAHRGAEQPPTQPQAFTIEALMRSHARRASFLKAWVGEGDRLPL</sequence>
<dbReference type="InterPro" id="IPR052327">
    <property type="entry name" value="Activin_resp_transcr_regulator"/>
</dbReference>
<evidence type="ECO:0000256" key="3">
    <source>
        <dbReference type="SAM" id="MobiDB-lite"/>
    </source>
</evidence>
<accession>A0A9Q1B5G6</accession>